<evidence type="ECO:0000256" key="5">
    <source>
        <dbReference type="SAM" id="MobiDB-lite"/>
    </source>
</evidence>
<dbReference type="SUPFAM" id="SSF54928">
    <property type="entry name" value="RNA-binding domain, RBD"/>
    <property type="match status" value="2"/>
</dbReference>
<evidence type="ECO:0000256" key="3">
    <source>
        <dbReference type="ARBA" id="ARBA00023242"/>
    </source>
</evidence>
<keyword evidence="2 4" id="KW-0694">RNA-binding</keyword>
<sequence>MLINAKKNPTSTICPFRSRVEIDPFRKLESPTVSPHRPNPTMCASYYHHAPPPSAADPYSYTTTPTTSSSHAHYSTNPPPPLAPPSQPYSHPHNPHSYHIQHPPLDPAPPTVVTFSYALPSPLPPPAHNQLRTLFVAGLPDDTKPREIYNLFREFPGYESSSVRVNRGSAQAYAFAVFSDQQSAMTALHSVNGMKFDLERDSTLHIELAKSNSRGKRTRGDDDSSFPHHGTKYSKVEEDFGAGSNMHTSGHALHSLSGYSSSPRFSTLEPPPPGTDYNKSELRSTGVPQENPPCPTLYVANLGPTCTEDELNQVFSRWPGFLKLKLQRRHGPSAAFVDFSDEESATAALINLQGTFLHSSSEGMRIEYAKSRMGTRKHNRR</sequence>
<evidence type="ECO:0000256" key="4">
    <source>
        <dbReference type="PROSITE-ProRule" id="PRU00176"/>
    </source>
</evidence>
<dbReference type="FunFam" id="3.30.70.330:FF:000037">
    <property type="entry name" value="RNA-binding protein with multiple splicing 2"/>
    <property type="match status" value="1"/>
</dbReference>
<dbReference type="InterPro" id="IPR000504">
    <property type="entry name" value="RRM_dom"/>
</dbReference>
<feature type="compositionally biased region" description="Low complexity" evidence="5">
    <location>
        <begin position="57"/>
        <end position="76"/>
    </location>
</feature>
<dbReference type="AlphaFoldDB" id="A0AAD6ERZ9"/>
<dbReference type="PROSITE" id="PS50102">
    <property type="entry name" value="RRM"/>
    <property type="match status" value="2"/>
</dbReference>
<feature type="domain" description="RRM" evidence="6">
    <location>
        <begin position="295"/>
        <end position="371"/>
    </location>
</feature>
<dbReference type="Gene3D" id="3.30.70.330">
    <property type="match status" value="2"/>
</dbReference>
<comment type="caution">
    <text evidence="7">The sequence shown here is derived from an EMBL/GenBank/DDBJ whole genome shotgun (WGS) entry which is preliminary data.</text>
</comment>
<dbReference type="InterPro" id="IPR035979">
    <property type="entry name" value="RBD_domain_sf"/>
</dbReference>
<evidence type="ECO:0000313" key="7">
    <source>
        <dbReference type="EMBL" id="KAJ3698934.1"/>
    </source>
</evidence>
<protein>
    <recommendedName>
        <fullName evidence="6">RRM domain-containing protein</fullName>
    </recommendedName>
</protein>
<keyword evidence="8" id="KW-1185">Reference proteome</keyword>
<feature type="domain" description="RRM" evidence="6">
    <location>
        <begin position="132"/>
        <end position="211"/>
    </location>
</feature>
<accession>A0AAD6ERZ9</accession>
<feature type="region of interest" description="Disordered" evidence="5">
    <location>
        <begin position="207"/>
        <end position="292"/>
    </location>
</feature>
<feature type="region of interest" description="Disordered" evidence="5">
    <location>
        <begin position="57"/>
        <end position="96"/>
    </location>
</feature>
<gene>
    <name evidence="7" type="ORF">LUZ61_002639</name>
</gene>
<feature type="compositionally biased region" description="Pro residues" evidence="5">
    <location>
        <begin position="77"/>
        <end position="87"/>
    </location>
</feature>
<evidence type="ECO:0000256" key="2">
    <source>
        <dbReference type="ARBA" id="ARBA00022884"/>
    </source>
</evidence>
<evidence type="ECO:0000256" key="1">
    <source>
        <dbReference type="ARBA" id="ARBA00004123"/>
    </source>
</evidence>
<evidence type="ECO:0000259" key="6">
    <source>
        <dbReference type="PROSITE" id="PS50102"/>
    </source>
</evidence>
<dbReference type="GO" id="GO:0003723">
    <property type="term" value="F:RNA binding"/>
    <property type="evidence" value="ECO:0007669"/>
    <property type="project" value="UniProtKB-UniRule"/>
</dbReference>
<dbReference type="Pfam" id="PF00076">
    <property type="entry name" value="RRM_1"/>
    <property type="match status" value="2"/>
</dbReference>
<keyword evidence="3" id="KW-0539">Nucleus</keyword>
<organism evidence="7 8">
    <name type="scientific">Rhynchospora tenuis</name>
    <dbReference type="NCBI Taxonomy" id="198213"/>
    <lineage>
        <taxon>Eukaryota</taxon>
        <taxon>Viridiplantae</taxon>
        <taxon>Streptophyta</taxon>
        <taxon>Embryophyta</taxon>
        <taxon>Tracheophyta</taxon>
        <taxon>Spermatophyta</taxon>
        <taxon>Magnoliopsida</taxon>
        <taxon>Liliopsida</taxon>
        <taxon>Poales</taxon>
        <taxon>Cyperaceae</taxon>
        <taxon>Cyperoideae</taxon>
        <taxon>Rhynchosporeae</taxon>
        <taxon>Rhynchospora</taxon>
    </lineage>
</organism>
<dbReference type="SMART" id="SM00360">
    <property type="entry name" value="RRM"/>
    <property type="match status" value="2"/>
</dbReference>
<name>A0AAD6ERZ9_9POAL</name>
<dbReference type="GO" id="GO:0005634">
    <property type="term" value="C:nucleus"/>
    <property type="evidence" value="ECO:0007669"/>
    <property type="project" value="UniProtKB-SubCell"/>
</dbReference>
<comment type="subcellular location">
    <subcellularLocation>
        <location evidence="1">Nucleus</location>
    </subcellularLocation>
</comment>
<dbReference type="InterPro" id="IPR012677">
    <property type="entry name" value="Nucleotide-bd_a/b_plait_sf"/>
</dbReference>
<evidence type="ECO:0000313" key="8">
    <source>
        <dbReference type="Proteomes" id="UP001210211"/>
    </source>
</evidence>
<dbReference type="EMBL" id="JAMRDG010000001">
    <property type="protein sequence ID" value="KAJ3698934.1"/>
    <property type="molecule type" value="Genomic_DNA"/>
</dbReference>
<dbReference type="Proteomes" id="UP001210211">
    <property type="component" value="Unassembled WGS sequence"/>
</dbReference>
<reference evidence="7 8" key="1">
    <citation type="journal article" date="2022" name="Cell">
        <title>Repeat-based holocentromeres influence genome architecture and karyotype evolution.</title>
        <authorList>
            <person name="Hofstatter P.G."/>
            <person name="Thangavel G."/>
            <person name="Lux T."/>
            <person name="Neumann P."/>
            <person name="Vondrak T."/>
            <person name="Novak P."/>
            <person name="Zhang M."/>
            <person name="Costa L."/>
            <person name="Castellani M."/>
            <person name="Scott A."/>
            <person name="Toegelov H."/>
            <person name="Fuchs J."/>
            <person name="Mata-Sucre Y."/>
            <person name="Dias Y."/>
            <person name="Vanzela A.L.L."/>
            <person name="Huettel B."/>
            <person name="Almeida C.C.S."/>
            <person name="Simkova H."/>
            <person name="Souza G."/>
            <person name="Pedrosa-Harand A."/>
            <person name="Macas J."/>
            <person name="Mayer K.F.X."/>
            <person name="Houben A."/>
            <person name="Marques A."/>
        </authorList>
    </citation>
    <scope>NUCLEOTIDE SEQUENCE [LARGE SCALE GENOMIC DNA]</scope>
    <source>
        <strain evidence="7">RhyTen1mFocal</strain>
    </source>
</reference>
<proteinExistence type="predicted"/>
<dbReference type="PANTHER" id="PTHR10501">
    <property type="entry name" value="U1 SMALL NUCLEAR RIBONUCLEOPROTEIN A/U2 SMALL NUCLEAR RIBONUCLEOPROTEIN B"/>
    <property type="match status" value="1"/>
</dbReference>